<dbReference type="AlphaFoldDB" id="A0A0E3ND60"/>
<dbReference type="KEGG" id="mthr:MSTHT_0378"/>
<dbReference type="PANTHER" id="PTHR36842">
    <property type="entry name" value="PROTEIN TOLB HOMOLOG"/>
    <property type="match status" value="1"/>
</dbReference>
<dbReference type="RefSeq" id="WP_048166355.1">
    <property type="nucleotide sequence ID" value="NZ_CP009501.1"/>
</dbReference>
<dbReference type="GeneID" id="41601613"/>
<dbReference type="PANTHER" id="PTHR36842:SF1">
    <property type="entry name" value="PROTEIN TOLB"/>
    <property type="match status" value="1"/>
</dbReference>
<dbReference type="InterPro" id="IPR011042">
    <property type="entry name" value="6-blade_b-propeller_TolB-like"/>
</dbReference>
<dbReference type="SUPFAM" id="SSF69304">
    <property type="entry name" value="Tricorn protease N-terminal domain"/>
    <property type="match status" value="1"/>
</dbReference>
<dbReference type="OrthoDB" id="146042at2157"/>
<reference evidence="2 3" key="1">
    <citation type="submission" date="2014-07" db="EMBL/GenBank/DDBJ databases">
        <title>Methanogenic archaea and the global carbon cycle.</title>
        <authorList>
            <person name="Henriksen J.R."/>
            <person name="Luke J."/>
            <person name="Reinhart S."/>
            <person name="Benedict M.N."/>
            <person name="Youngblut N.D."/>
            <person name="Metcalf M.E."/>
            <person name="Whitaker R.J."/>
            <person name="Metcalf W.W."/>
        </authorList>
    </citation>
    <scope>NUCLEOTIDE SEQUENCE [LARGE SCALE GENOMIC DNA]</scope>
    <source>
        <strain evidence="3">ATCC 43570 / DSM 1825 / OCM 12 / VKM B-1830 / TM-1</strain>
    </source>
</reference>
<dbReference type="EMBL" id="CP009501">
    <property type="protein sequence ID" value="AKB12136.1"/>
    <property type="molecule type" value="Genomic_DNA"/>
</dbReference>
<dbReference type="PATRIC" id="fig|523844.20.peg.489"/>
<dbReference type="Gene3D" id="2.120.10.30">
    <property type="entry name" value="TolB, C-terminal domain"/>
    <property type="match status" value="2"/>
</dbReference>
<name>A0A0E3ND60_METTT</name>
<dbReference type="STRING" id="523844.MSTHT_0378"/>
<evidence type="ECO:0000313" key="2">
    <source>
        <dbReference type="EMBL" id="AKB12136.1"/>
    </source>
</evidence>
<evidence type="ECO:0000313" key="3">
    <source>
        <dbReference type="Proteomes" id="UP000066529"/>
    </source>
</evidence>
<dbReference type="NCBIfam" id="TIGR04275">
    <property type="entry name" value="beta_prop_Msarc"/>
    <property type="match status" value="6"/>
</dbReference>
<evidence type="ECO:0000256" key="1">
    <source>
        <dbReference type="SAM" id="MobiDB-lite"/>
    </source>
</evidence>
<organism evidence="2 3">
    <name type="scientific">Methanosarcina thermophila (strain ATCC 43570 / DSM 1825 / OCM 12 / VKM B-1830 / TM-1)</name>
    <dbReference type="NCBI Taxonomy" id="523844"/>
    <lineage>
        <taxon>Archaea</taxon>
        <taxon>Methanobacteriati</taxon>
        <taxon>Methanobacteriota</taxon>
        <taxon>Stenosarchaea group</taxon>
        <taxon>Methanomicrobia</taxon>
        <taxon>Methanosarcinales</taxon>
        <taxon>Methanosarcinaceae</taxon>
        <taxon>Methanosarcina</taxon>
    </lineage>
</organism>
<dbReference type="Proteomes" id="UP000066529">
    <property type="component" value="Chromosome"/>
</dbReference>
<sequence>MKIKYMLIICLFIFLLIFTGIAAAAVAEGNETRITANEADQSNSAAFGNIIVWEDYRNADGYESTDIYAYDLSTGKEMRITNNTSLKYSPVIYGDIIAWEDNRNGNWDIYVYNLSTSTETRITRNEFDQYAPSLYEDKLVWLDGRHGGGSLDADHWPEGNWDVFMYNLSTSTGIRITKNESWKTFPAIYEDKIIWVDGRNGEPLYSHQIVDGDLYMYDLSTAQETRLVSGVSSDARPDIYKDRIVWEDDRNRNSDIYMYDLVNSTEVQITDNESEQWRPALYEDRIIWTDYRNGNGWDNPDIYMYNLSTSEEMQITTNESEQWADDIFGDRIVWTDNRNGNNDIYMFTLRASGETIEEKAAKKETVEEKTVKKETVEEKAAKKEAVKEKTDKKETGEEKTDKKELSKMNSVEELKKLKAHVNSLDMEPSAKNLLNAKLRYTIKSLEAGDTDTAMVKLGFYIECVLIMEAEGRIESEDAHYIISEAKRIFDMIESS</sequence>
<gene>
    <name evidence="2" type="ORF">MSTHT_0378</name>
</gene>
<protein>
    <submittedName>
        <fullName evidence="2">Cell surface protein</fullName>
    </submittedName>
</protein>
<dbReference type="HOGENOM" id="CLU_009318_6_2_2"/>
<dbReference type="InterPro" id="IPR027618">
    <property type="entry name" value="Beta_prop_Msarc"/>
</dbReference>
<accession>A0A0E3ND60</accession>
<feature type="region of interest" description="Disordered" evidence="1">
    <location>
        <begin position="362"/>
        <end position="406"/>
    </location>
</feature>
<proteinExistence type="predicted"/>